<evidence type="ECO:0000313" key="2">
    <source>
        <dbReference type="EMBL" id="MET4578701.1"/>
    </source>
</evidence>
<keyword evidence="1" id="KW-0808">Transferase</keyword>
<evidence type="ECO:0000256" key="1">
    <source>
        <dbReference type="ARBA" id="ARBA00022679"/>
    </source>
</evidence>
<dbReference type="PANTHER" id="PTHR48207:SF3">
    <property type="entry name" value="SUCCINATE--HYDROXYMETHYLGLUTARATE COA-TRANSFERASE"/>
    <property type="match status" value="1"/>
</dbReference>
<accession>A0ABV2QCD2</accession>
<dbReference type="PANTHER" id="PTHR48207">
    <property type="entry name" value="SUCCINATE--HYDROXYMETHYLGLUTARATE COA-TRANSFERASE"/>
    <property type="match status" value="1"/>
</dbReference>
<dbReference type="Pfam" id="PF02515">
    <property type="entry name" value="CoA_transf_3"/>
    <property type="match status" value="1"/>
</dbReference>
<dbReference type="Gene3D" id="3.40.50.10540">
    <property type="entry name" value="Crotonobetainyl-coa:carnitine coa-transferase, domain 1"/>
    <property type="match status" value="1"/>
</dbReference>
<dbReference type="SUPFAM" id="SSF89796">
    <property type="entry name" value="CoA-transferase family III (CaiB/BaiF)"/>
    <property type="match status" value="1"/>
</dbReference>
<proteinExistence type="predicted"/>
<dbReference type="InterPro" id="IPR003673">
    <property type="entry name" value="CoA-Trfase_fam_III"/>
</dbReference>
<dbReference type="Proteomes" id="UP001549320">
    <property type="component" value="Unassembled WGS sequence"/>
</dbReference>
<name>A0ABV2QCD2_9BURK</name>
<evidence type="ECO:0000313" key="3">
    <source>
        <dbReference type="Proteomes" id="UP001549320"/>
    </source>
</evidence>
<dbReference type="InterPro" id="IPR023606">
    <property type="entry name" value="CoA-Trfase_III_dom_1_sf"/>
</dbReference>
<dbReference type="Gene3D" id="3.30.1540.10">
    <property type="entry name" value="formyl-coa transferase, domain 3"/>
    <property type="match status" value="1"/>
</dbReference>
<dbReference type="InterPro" id="IPR044855">
    <property type="entry name" value="CoA-Trfase_III_dom3_sf"/>
</dbReference>
<reference evidence="2 3" key="1">
    <citation type="submission" date="2024-06" db="EMBL/GenBank/DDBJ databases">
        <title>Sorghum-associated microbial communities from plants grown in Nebraska, USA.</title>
        <authorList>
            <person name="Schachtman D."/>
        </authorList>
    </citation>
    <scope>NUCLEOTIDE SEQUENCE [LARGE SCALE GENOMIC DNA]</scope>
    <source>
        <strain evidence="2 3">2709</strain>
    </source>
</reference>
<dbReference type="EMBL" id="JBEPSH010000007">
    <property type="protein sequence ID" value="MET4578701.1"/>
    <property type="molecule type" value="Genomic_DNA"/>
</dbReference>
<dbReference type="InterPro" id="IPR050483">
    <property type="entry name" value="CoA-transferase_III_domain"/>
</dbReference>
<dbReference type="RefSeq" id="WP_354446151.1">
    <property type="nucleotide sequence ID" value="NZ_JBEPSH010000007.1"/>
</dbReference>
<organism evidence="2 3">
    <name type="scientific">Ottowia thiooxydans</name>
    <dbReference type="NCBI Taxonomy" id="219182"/>
    <lineage>
        <taxon>Bacteria</taxon>
        <taxon>Pseudomonadati</taxon>
        <taxon>Pseudomonadota</taxon>
        <taxon>Betaproteobacteria</taxon>
        <taxon>Burkholderiales</taxon>
        <taxon>Comamonadaceae</taxon>
        <taxon>Ottowia</taxon>
    </lineage>
</organism>
<protein>
    <submittedName>
        <fullName evidence="2">Crotonobetainyl-CoA:carnitine CoA-transferase CaiB-like acyl-CoA transferase</fullName>
    </submittedName>
</protein>
<keyword evidence="3" id="KW-1185">Reference proteome</keyword>
<gene>
    <name evidence="2" type="ORF">ABIE13_003817</name>
</gene>
<sequence length="385" mass="41206">MEQVKAGAPGQMLAGTKVIELGQMLAGPYAGSILADLGAEVVKIERPDGGDDARRMGAAFVNGDSLAFHVFNRGKKSVALNLEDPGDLAAFHALAADCDILINNLRPGVSERFGIDAESMCKRHPRLIYALISAFGHAGPMRMEPGFEPLVQAFSGLSSSNGGPEDPPTRIGASVCDQGTGMWAVISALAMLAQRERTGRGGLLQLSLLETALVWNAQKSDGWVNEGKIAPRHRSGHPSLCPYELFDTGDQPILICCGNDRLFAKLAAVMDQPQWIADPRYATNRQRLLNRDALVDELQPLLRSRLRGDWLEAFKHVGVPCCELHSIADALAHPQVQALGLTQAVGATGMRLTGLPVTVNGHRPTLESVAPGLGEHNAELALLRT</sequence>
<comment type="caution">
    <text evidence="2">The sequence shown here is derived from an EMBL/GenBank/DDBJ whole genome shotgun (WGS) entry which is preliminary data.</text>
</comment>